<dbReference type="Proteomes" id="UP000010846">
    <property type="component" value="Chromosome"/>
</dbReference>
<keyword evidence="2" id="KW-1185">Reference proteome</keyword>
<organism evidence="1 2">
    <name type="scientific">Halovivax ruber (strain DSM 18193 / JCM 13892 / XH-70)</name>
    <dbReference type="NCBI Taxonomy" id="797302"/>
    <lineage>
        <taxon>Archaea</taxon>
        <taxon>Methanobacteriati</taxon>
        <taxon>Methanobacteriota</taxon>
        <taxon>Stenosarchaea group</taxon>
        <taxon>Halobacteria</taxon>
        <taxon>Halobacteriales</taxon>
        <taxon>Natrialbaceae</taxon>
        <taxon>Halovivax</taxon>
    </lineage>
</organism>
<reference evidence="1" key="1">
    <citation type="submission" date="2011-09" db="EMBL/GenBank/DDBJ databases">
        <title>Complete sequence of Halovivax ruber XH-70.</title>
        <authorList>
            <consortium name="US DOE Joint Genome Institute"/>
            <person name="Lucas S."/>
            <person name="Han J."/>
            <person name="Lapidus A."/>
            <person name="Cheng J.-F."/>
            <person name="Goodwin L."/>
            <person name="Pitluck S."/>
            <person name="Peters L."/>
            <person name="Mikhailova N."/>
            <person name="Davenport K."/>
            <person name="Detter J.C."/>
            <person name="Han C."/>
            <person name="Tapia R."/>
            <person name="Land M."/>
            <person name="Hauser L."/>
            <person name="Kyrpides N."/>
            <person name="Ivanova N."/>
            <person name="Pagani I."/>
            <person name="Sproer C."/>
            <person name="Anderson I."/>
            <person name="Woyke T."/>
        </authorList>
    </citation>
    <scope>NUCLEOTIDE SEQUENCE</scope>
    <source>
        <strain evidence="1">XH-70</strain>
    </source>
</reference>
<evidence type="ECO:0000313" key="2">
    <source>
        <dbReference type="Proteomes" id="UP000010846"/>
    </source>
</evidence>
<dbReference type="KEGG" id="hru:Halru_0996"/>
<dbReference type="HOGENOM" id="CLU_935733_0_0_2"/>
<gene>
    <name evidence="1" type="ordered locus">Halru_0996</name>
</gene>
<dbReference type="SUPFAM" id="SSF53649">
    <property type="entry name" value="Alkaline phosphatase-like"/>
    <property type="match status" value="1"/>
</dbReference>
<dbReference type="eggNOG" id="arCOG01380">
    <property type="taxonomic scope" value="Archaea"/>
</dbReference>
<dbReference type="Pfam" id="PF01663">
    <property type="entry name" value="Phosphodiest"/>
    <property type="match status" value="1"/>
</dbReference>
<dbReference type="AlphaFoldDB" id="L0I7P9"/>
<dbReference type="RefSeq" id="WP_015300280.1">
    <property type="nucleotide sequence ID" value="NC_019964.1"/>
</dbReference>
<dbReference type="Gene3D" id="3.40.720.10">
    <property type="entry name" value="Alkaline Phosphatase, subunit A"/>
    <property type="match status" value="1"/>
</dbReference>
<accession>L0I7P9</accession>
<dbReference type="GeneID" id="14375250"/>
<sequence>MTTVVLGWDGLDHQLATAWELAEAFGPHHRSIETFDNPVLEKPHTYELWPSIVTGVGPDEHGVHAATAEGGTDWESDWVSLAARFSAGLVPERIRTEVGRRLRNRGATLDFKPASYYRDRGIETIFDGRRSLALAVPNYRTAADDRLDVVFDRGAQLGEFLHIEEGADGGSRHRPKIPVASLEERLAAETTKKLGAIEAAMQREYDLVFVWLGFLDTIGHLAPAVDETGWQHRWYRQAARWTNGVREQLGADDVLVCVSDHGLRSGQHTHDAFLGATDERVLEGTDSVLDVADAIDRVTPRREATTSPPVADRWRVEGDGDVESAAAIRDRLEDLGYL</sequence>
<dbReference type="InterPro" id="IPR017850">
    <property type="entry name" value="Alkaline_phosphatase_core_sf"/>
</dbReference>
<dbReference type="EMBL" id="CP003050">
    <property type="protein sequence ID" value="AGB15615.1"/>
    <property type="molecule type" value="Genomic_DNA"/>
</dbReference>
<proteinExistence type="predicted"/>
<dbReference type="InterPro" id="IPR002591">
    <property type="entry name" value="Phosphodiest/P_Trfase"/>
</dbReference>
<dbReference type="OrthoDB" id="330975at2157"/>
<protein>
    <submittedName>
        <fullName evidence="1">Type I phosphodiesterase / nucleotide pyrophosphatase</fullName>
    </submittedName>
</protein>
<name>L0I7P9_HALRX</name>
<evidence type="ECO:0000313" key="1">
    <source>
        <dbReference type="EMBL" id="AGB15615.1"/>
    </source>
</evidence>